<feature type="region of interest" description="Disordered" evidence="1">
    <location>
        <begin position="1"/>
        <end position="56"/>
    </location>
</feature>
<evidence type="ECO:0000313" key="3">
    <source>
        <dbReference type="Proteomes" id="UP000521872"/>
    </source>
</evidence>
<feature type="compositionally biased region" description="Polar residues" evidence="1">
    <location>
        <begin position="41"/>
        <end position="56"/>
    </location>
</feature>
<feature type="compositionally biased region" description="Basic and acidic residues" evidence="1">
    <location>
        <begin position="190"/>
        <end position="210"/>
    </location>
</feature>
<feature type="compositionally biased region" description="Basic residues" evidence="1">
    <location>
        <begin position="226"/>
        <end position="238"/>
    </location>
</feature>
<dbReference type="AlphaFoldDB" id="A0A8H4VS13"/>
<feature type="region of interest" description="Disordered" evidence="1">
    <location>
        <begin position="641"/>
        <end position="670"/>
    </location>
</feature>
<organism evidence="2 3">
    <name type="scientific">Agrocybe pediades</name>
    <dbReference type="NCBI Taxonomy" id="84607"/>
    <lineage>
        <taxon>Eukaryota</taxon>
        <taxon>Fungi</taxon>
        <taxon>Dikarya</taxon>
        <taxon>Basidiomycota</taxon>
        <taxon>Agaricomycotina</taxon>
        <taxon>Agaricomycetes</taxon>
        <taxon>Agaricomycetidae</taxon>
        <taxon>Agaricales</taxon>
        <taxon>Agaricineae</taxon>
        <taxon>Strophariaceae</taxon>
        <taxon>Agrocybe</taxon>
    </lineage>
</organism>
<sequence length="704" mass="76952">MGPPTPFAQVNPKKSDKKEDKKKSQTPARPIPQVSKPASAPQLQPDTGNPDSSTSATKPSVFTCWLSPIFASEHIMAIRNEVDAVLERYGLNDTNCALYAGFDESLLLNGIGYLQQAHLFTTVDVFPSSPLVSALAIVLSPLPGMIYTQSTRIRLPVFKDDGTEWRLDDFLGYYFKRGLDGNIGVSEAEETTKEDKSIMKPEDDAGDGERRGKRSRAEKRNDKGKGKAGRGRKGKRRQSRGEGRGNHDDHQDSEDEDPNSDSSGPGDDPEKPAASNIDGPHGVTFNVESTIRCNNDSPLGIGDEQVINSSGSLTIQMTNQTTDSRTYEIDFTRVVYSPTRLALSNLFFEQSHLQITFDSGRKDAQLDYIRPQQTAVPAEVKKTSAAKTTTNVNAVLNLSASPSGTIGISRAWEKGHGQEHMQAVSRINNGERLGLVWWGYEVNDEMTRQAGLKMVKGDPRLPLVKLRYQLPLEDPATAECGNKDDDETDKRKSSRDAPIDVEFASFWTLDPRTVSSSASSTSSLSSSSKFLDIIRSVKQKRPSYSNMVQCIILTIPPVLHRDSLYVAEVTVDNISPDLQVGNGGLDAQVTNLGPAVSETTKRVVCEVGEVKFGTGTMPSADERTVNKYVTHNMLQPTMLTSEASSNADKSKTHLAKSPADTGSSGRKKRTVRVKFGNLGMYLSFEKKVTTSSPEKDVTMESGGM</sequence>
<protein>
    <submittedName>
        <fullName evidence="2">Uncharacterized protein</fullName>
    </submittedName>
</protein>
<feature type="region of interest" description="Disordered" evidence="1">
    <location>
        <begin position="476"/>
        <end position="495"/>
    </location>
</feature>
<gene>
    <name evidence="2" type="ORF">D9613_001262</name>
</gene>
<keyword evidence="3" id="KW-1185">Reference proteome</keyword>
<comment type="caution">
    <text evidence="2">The sequence shown here is derived from an EMBL/GenBank/DDBJ whole genome shotgun (WGS) entry which is preliminary data.</text>
</comment>
<dbReference type="EMBL" id="JAACJL010000015">
    <property type="protein sequence ID" value="KAF4620293.1"/>
    <property type="molecule type" value="Genomic_DNA"/>
</dbReference>
<proteinExistence type="predicted"/>
<evidence type="ECO:0000256" key="1">
    <source>
        <dbReference type="SAM" id="MobiDB-lite"/>
    </source>
</evidence>
<feature type="compositionally biased region" description="Basic and acidic residues" evidence="1">
    <location>
        <begin position="239"/>
        <end position="250"/>
    </location>
</feature>
<evidence type="ECO:0000313" key="2">
    <source>
        <dbReference type="EMBL" id="KAF4620293.1"/>
    </source>
</evidence>
<name>A0A8H4VS13_9AGAR</name>
<reference evidence="2 3" key="1">
    <citation type="submission" date="2019-12" db="EMBL/GenBank/DDBJ databases">
        <authorList>
            <person name="Floudas D."/>
            <person name="Bentzer J."/>
            <person name="Ahren D."/>
            <person name="Johansson T."/>
            <person name="Persson P."/>
            <person name="Tunlid A."/>
        </authorList>
    </citation>
    <scope>NUCLEOTIDE SEQUENCE [LARGE SCALE GENOMIC DNA]</scope>
    <source>
        <strain evidence="2 3">CBS 102.39</strain>
    </source>
</reference>
<feature type="region of interest" description="Disordered" evidence="1">
    <location>
        <begin position="186"/>
        <end position="284"/>
    </location>
</feature>
<feature type="compositionally biased region" description="Basic and acidic residues" evidence="1">
    <location>
        <begin position="13"/>
        <end position="23"/>
    </location>
</feature>
<dbReference type="Proteomes" id="UP000521872">
    <property type="component" value="Unassembled WGS sequence"/>
</dbReference>
<accession>A0A8H4VS13</accession>